<accession>A0A6H5I9K6</accession>
<feature type="non-terminal residue" evidence="2">
    <location>
        <position position="218"/>
    </location>
</feature>
<feature type="compositionally biased region" description="Low complexity" evidence="1">
    <location>
        <begin position="57"/>
        <end position="71"/>
    </location>
</feature>
<feature type="compositionally biased region" description="Low complexity" evidence="1">
    <location>
        <begin position="35"/>
        <end position="49"/>
    </location>
</feature>
<dbReference type="EMBL" id="CADCXV010000699">
    <property type="protein sequence ID" value="CAB0033134.1"/>
    <property type="molecule type" value="Genomic_DNA"/>
</dbReference>
<evidence type="ECO:0000313" key="2">
    <source>
        <dbReference type="EMBL" id="CAB0033134.1"/>
    </source>
</evidence>
<name>A0A6H5I9K6_9HYME</name>
<proteinExistence type="predicted"/>
<feature type="compositionally biased region" description="Basic and acidic residues" evidence="1">
    <location>
        <begin position="99"/>
        <end position="111"/>
    </location>
</feature>
<evidence type="ECO:0000313" key="3">
    <source>
        <dbReference type="Proteomes" id="UP000479190"/>
    </source>
</evidence>
<protein>
    <submittedName>
        <fullName evidence="2">Uncharacterized protein</fullName>
    </submittedName>
</protein>
<evidence type="ECO:0000256" key="1">
    <source>
        <dbReference type="SAM" id="MobiDB-lite"/>
    </source>
</evidence>
<reference evidence="2 3" key="1">
    <citation type="submission" date="2020-02" db="EMBL/GenBank/DDBJ databases">
        <authorList>
            <person name="Ferguson B K."/>
        </authorList>
    </citation>
    <scope>NUCLEOTIDE SEQUENCE [LARGE SCALE GENOMIC DNA]</scope>
</reference>
<organism evidence="2 3">
    <name type="scientific">Trichogramma brassicae</name>
    <dbReference type="NCBI Taxonomy" id="86971"/>
    <lineage>
        <taxon>Eukaryota</taxon>
        <taxon>Metazoa</taxon>
        <taxon>Ecdysozoa</taxon>
        <taxon>Arthropoda</taxon>
        <taxon>Hexapoda</taxon>
        <taxon>Insecta</taxon>
        <taxon>Pterygota</taxon>
        <taxon>Neoptera</taxon>
        <taxon>Endopterygota</taxon>
        <taxon>Hymenoptera</taxon>
        <taxon>Apocrita</taxon>
        <taxon>Proctotrupomorpha</taxon>
        <taxon>Chalcidoidea</taxon>
        <taxon>Trichogrammatidae</taxon>
        <taxon>Trichogramma</taxon>
    </lineage>
</organism>
<gene>
    <name evidence="2" type="ORF">TBRA_LOCUS5054</name>
</gene>
<sequence length="218" mass="24793">MKEKREREMKIDTRMQSHCSLERQSQHADEIIVPSSSSISGGSDSVQHQQQHHNHKLLLSSPAPSSSSSTRRLPHSRRVPIVTWPAPSPGATPPVPEGSSRDDPATRDSLHRPRASLRSRRPVFSRCSRCCRCSARDSRKRACGRQRTARKIWRSVTRFSRSTDAPSRTRRTRRYSDTYTRAPLCQCYIPLDEQLVCASRGVITKICVIPIESVYDRC</sequence>
<dbReference type="Proteomes" id="UP000479190">
    <property type="component" value="Unassembled WGS sequence"/>
</dbReference>
<feature type="compositionally biased region" description="Basic and acidic residues" evidence="1">
    <location>
        <begin position="1"/>
        <end position="30"/>
    </location>
</feature>
<feature type="region of interest" description="Disordered" evidence="1">
    <location>
        <begin position="1"/>
        <end position="117"/>
    </location>
</feature>
<dbReference type="AlphaFoldDB" id="A0A6H5I9K6"/>
<keyword evidence="3" id="KW-1185">Reference proteome</keyword>
<feature type="compositionally biased region" description="Pro residues" evidence="1">
    <location>
        <begin position="86"/>
        <end position="96"/>
    </location>
</feature>